<comment type="caution">
    <text evidence="2">The sequence shown here is derived from an EMBL/GenBank/DDBJ whole genome shotgun (WGS) entry which is preliminary data.</text>
</comment>
<evidence type="ECO:0000313" key="3">
    <source>
        <dbReference type="Proteomes" id="UP001589814"/>
    </source>
</evidence>
<proteinExistence type="predicted"/>
<protein>
    <submittedName>
        <fullName evidence="2">DUF2523 domain-containing protein</fullName>
    </submittedName>
</protein>
<organism evidence="2 3">
    <name type="scientific">Kushneria aurantia</name>
    <dbReference type="NCBI Taxonomy" id="504092"/>
    <lineage>
        <taxon>Bacteria</taxon>
        <taxon>Pseudomonadati</taxon>
        <taxon>Pseudomonadota</taxon>
        <taxon>Gammaproteobacteria</taxon>
        <taxon>Oceanospirillales</taxon>
        <taxon>Halomonadaceae</taxon>
        <taxon>Kushneria</taxon>
    </lineage>
</organism>
<dbReference type="Proteomes" id="UP001589814">
    <property type="component" value="Unassembled WGS sequence"/>
</dbReference>
<keyword evidence="1" id="KW-0812">Transmembrane</keyword>
<keyword evidence="3" id="KW-1185">Reference proteome</keyword>
<reference evidence="2 3" key="1">
    <citation type="submission" date="2024-09" db="EMBL/GenBank/DDBJ databases">
        <authorList>
            <person name="Sun Q."/>
            <person name="Mori K."/>
        </authorList>
    </citation>
    <scope>NUCLEOTIDE SEQUENCE [LARGE SCALE GENOMIC DNA]</scope>
    <source>
        <strain evidence="2 3">CCM 7415</strain>
    </source>
</reference>
<dbReference type="EMBL" id="JBHLVX010000031">
    <property type="protein sequence ID" value="MFC0267941.1"/>
    <property type="molecule type" value="Genomic_DNA"/>
</dbReference>
<dbReference type="RefSeq" id="WP_083920926.1">
    <property type="nucleotide sequence ID" value="NZ_JBHLVX010000031.1"/>
</dbReference>
<sequence>MWTILISILTRFGTYMVSSLLVRVSSLVVFTTIGSTLISSLLNRFTSELSGVGQFLWFMELAGFPVALSSIGSALLLRATMNAWSLKPGSAITGGRS</sequence>
<keyword evidence="1" id="KW-0472">Membrane</keyword>
<gene>
    <name evidence="2" type="ORF">ACFFHW_08080</name>
</gene>
<accession>A0ABV6G2U4</accession>
<evidence type="ECO:0000256" key="1">
    <source>
        <dbReference type="SAM" id="Phobius"/>
    </source>
</evidence>
<keyword evidence="1" id="KW-1133">Transmembrane helix</keyword>
<name>A0ABV6G2U4_9GAMM</name>
<feature type="transmembrane region" description="Helical" evidence="1">
    <location>
        <begin position="20"/>
        <end position="42"/>
    </location>
</feature>
<evidence type="ECO:0000313" key="2">
    <source>
        <dbReference type="EMBL" id="MFC0267941.1"/>
    </source>
</evidence>
<feature type="transmembrane region" description="Helical" evidence="1">
    <location>
        <begin position="54"/>
        <end position="77"/>
    </location>
</feature>